<keyword evidence="4 5" id="KW-0694">RNA-binding</keyword>
<comment type="caution">
    <text evidence="6">The sequence shown here is derived from an EMBL/GenBank/DDBJ whole genome shotgun (WGS) entry which is preliminary data.</text>
</comment>
<dbReference type="InterPro" id="IPR023153">
    <property type="entry name" value="DarP_sf"/>
</dbReference>
<protein>
    <recommendedName>
        <fullName evidence="5">Dual-action ribosomal maturation protein DarP</fullName>
    </recommendedName>
    <alternativeName>
        <fullName evidence="5">Large ribosomal subunit assembly factor DarP</fullName>
    </alternativeName>
</protein>
<reference evidence="6 7" key="1">
    <citation type="submission" date="2015-11" db="EMBL/GenBank/DDBJ databases">
        <title>Genomic analysis of 38 Legionella species identifies large and diverse effector repertoires.</title>
        <authorList>
            <person name="Burstein D."/>
            <person name="Amaro F."/>
            <person name="Zusman T."/>
            <person name="Lifshitz Z."/>
            <person name="Cohen O."/>
            <person name="Gilbert J.A."/>
            <person name="Pupko T."/>
            <person name="Shuman H.A."/>
            <person name="Segal G."/>
        </authorList>
    </citation>
    <scope>NUCLEOTIDE SEQUENCE [LARGE SCALE GENOMIC DNA]</scope>
    <source>
        <strain evidence="6 7">SE-32A-C8</strain>
    </source>
</reference>
<dbReference type="GO" id="GO:0019843">
    <property type="term" value="F:rRNA binding"/>
    <property type="evidence" value="ECO:0007669"/>
    <property type="project" value="UniProtKB-UniRule"/>
</dbReference>
<comment type="similarity">
    <text evidence="5">Belongs to the DarP family.</text>
</comment>
<dbReference type="NCBIfam" id="NF003593">
    <property type="entry name" value="PRK05255.1-1"/>
    <property type="match status" value="1"/>
</dbReference>
<evidence type="ECO:0000256" key="5">
    <source>
        <dbReference type="HAMAP-Rule" id="MF_00765"/>
    </source>
</evidence>
<dbReference type="OrthoDB" id="5293604at2"/>
<dbReference type="InterPro" id="IPR006839">
    <property type="entry name" value="DarP"/>
</dbReference>
<keyword evidence="3 5" id="KW-0699">rRNA-binding</keyword>
<dbReference type="SUPFAM" id="SSF158710">
    <property type="entry name" value="PSPTO4464-like"/>
    <property type="match status" value="1"/>
</dbReference>
<keyword evidence="2 5" id="KW-0690">Ribosome biogenesis</keyword>
<keyword evidence="7" id="KW-1185">Reference proteome</keyword>
<evidence type="ECO:0000256" key="1">
    <source>
        <dbReference type="ARBA" id="ARBA00022490"/>
    </source>
</evidence>
<sequence>MEESKSKSQKKREADALQKLGVELIGLSQAKLDQLPLPPNLRQAIMDAKTIKSHGAIRRQSQLIGKLMRASDYEAIAEAYNQFIEEDNAKTAAFHELEQWRDRLITEGKDALTQFIDCYHPDDVQQLRQLVKKAIEERDKDTHTGASKALFRFLRSCL</sequence>
<proteinExistence type="inferred from homology"/>
<dbReference type="GO" id="GO:1902626">
    <property type="term" value="P:assembly of large subunit precursor of preribosome"/>
    <property type="evidence" value="ECO:0007669"/>
    <property type="project" value="UniProtKB-UniRule"/>
</dbReference>
<dbReference type="PANTHER" id="PTHR38101:SF1">
    <property type="entry name" value="UPF0307 PROTEIN YJGA"/>
    <property type="match status" value="1"/>
</dbReference>
<dbReference type="STRING" id="448.Lery_2827"/>
<dbReference type="GO" id="GO:0005829">
    <property type="term" value="C:cytosol"/>
    <property type="evidence" value="ECO:0007669"/>
    <property type="project" value="TreeGrafter"/>
</dbReference>
<gene>
    <name evidence="5" type="primary">darP</name>
    <name evidence="6" type="ORF">Lery_2827</name>
</gene>
<accession>A0A0W0TGD2</accession>
<dbReference type="Pfam" id="PF04751">
    <property type="entry name" value="DarP"/>
    <property type="match status" value="1"/>
</dbReference>
<dbReference type="RefSeq" id="WP_058527896.1">
    <property type="nucleotide sequence ID" value="NZ_CAAAHY010000005.1"/>
</dbReference>
<dbReference type="Proteomes" id="UP000054773">
    <property type="component" value="Unassembled WGS sequence"/>
</dbReference>
<evidence type="ECO:0000313" key="7">
    <source>
        <dbReference type="Proteomes" id="UP000054773"/>
    </source>
</evidence>
<evidence type="ECO:0000256" key="4">
    <source>
        <dbReference type="ARBA" id="ARBA00022884"/>
    </source>
</evidence>
<dbReference type="EMBL" id="LNYA01000034">
    <property type="protein sequence ID" value="KTC94660.1"/>
    <property type="molecule type" value="Genomic_DNA"/>
</dbReference>
<dbReference type="AlphaFoldDB" id="A0A0W0TGD2"/>
<dbReference type="Gene3D" id="1.10.60.30">
    <property type="entry name" value="PSPTO4464-like domains"/>
    <property type="match status" value="2"/>
</dbReference>
<evidence type="ECO:0000256" key="2">
    <source>
        <dbReference type="ARBA" id="ARBA00022517"/>
    </source>
</evidence>
<evidence type="ECO:0000256" key="3">
    <source>
        <dbReference type="ARBA" id="ARBA00022730"/>
    </source>
</evidence>
<evidence type="ECO:0000313" key="6">
    <source>
        <dbReference type="EMBL" id="KTC94660.1"/>
    </source>
</evidence>
<dbReference type="PANTHER" id="PTHR38101">
    <property type="entry name" value="UPF0307 PROTEIN YJGA"/>
    <property type="match status" value="1"/>
</dbReference>
<dbReference type="HAMAP" id="MF_00765">
    <property type="entry name" value="DarP"/>
    <property type="match status" value="1"/>
</dbReference>
<organism evidence="6 7">
    <name type="scientific">Legionella erythra</name>
    <dbReference type="NCBI Taxonomy" id="448"/>
    <lineage>
        <taxon>Bacteria</taxon>
        <taxon>Pseudomonadati</taxon>
        <taxon>Pseudomonadota</taxon>
        <taxon>Gammaproteobacteria</taxon>
        <taxon>Legionellales</taxon>
        <taxon>Legionellaceae</taxon>
        <taxon>Legionella</taxon>
    </lineage>
</organism>
<comment type="subcellular location">
    <subcellularLocation>
        <location evidence="5">Cytoplasm</location>
    </subcellularLocation>
    <text evidence="5">Associates with late stage pre-50S ribosomal subunits.</text>
</comment>
<comment type="function">
    <text evidence="5">Member of a network of 50S ribosomal subunit biogenesis factors which assembles along the 30S-50S interface, preventing incorrect 23S rRNA structures from forming. Promotes peptidyl transferase center (PTC) maturation.</text>
</comment>
<dbReference type="GO" id="GO:0043022">
    <property type="term" value="F:ribosome binding"/>
    <property type="evidence" value="ECO:0007669"/>
    <property type="project" value="UniProtKB-UniRule"/>
</dbReference>
<dbReference type="CDD" id="cd16331">
    <property type="entry name" value="YjgA-like"/>
    <property type="match status" value="1"/>
</dbReference>
<dbReference type="PIRSF" id="PIRSF016183">
    <property type="entry name" value="UCP016183"/>
    <property type="match status" value="1"/>
</dbReference>
<dbReference type="PATRIC" id="fig|448.7.peg.2970"/>
<name>A0A0W0TGD2_LEGER</name>
<keyword evidence="1 5" id="KW-0963">Cytoplasm</keyword>